<accession>A0ABV9B472</accession>
<evidence type="ECO:0000313" key="5">
    <source>
        <dbReference type="Proteomes" id="UP001595839"/>
    </source>
</evidence>
<dbReference type="SUPFAM" id="SSF47336">
    <property type="entry name" value="ACP-like"/>
    <property type="match status" value="1"/>
</dbReference>
<organism evidence="4 5">
    <name type="scientific">Streptomyces vulcanius</name>
    <dbReference type="NCBI Taxonomy" id="1441876"/>
    <lineage>
        <taxon>Bacteria</taxon>
        <taxon>Bacillati</taxon>
        <taxon>Actinomycetota</taxon>
        <taxon>Actinomycetes</taxon>
        <taxon>Kitasatosporales</taxon>
        <taxon>Streptomycetaceae</taxon>
        <taxon>Streptomyces</taxon>
    </lineage>
</organism>
<keyword evidence="5" id="KW-1185">Reference proteome</keyword>
<evidence type="ECO:0000313" key="4">
    <source>
        <dbReference type="EMBL" id="MFC4506819.1"/>
    </source>
</evidence>
<dbReference type="InterPro" id="IPR020806">
    <property type="entry name" value="PKS_PP-bd"/>
</dbReference>
<dbReference type="PROSITE" id="PS50075">
    <property type="entry name" value="CARRIER"/>
    <property type="match status" value="1"/>
</dbReference>
<dbReference type="RefSeq" id="WP_381170556.1">
    <property type="nucleotide sequence ID" value="NZ_JBHSFK010000047.1"/>
</dbReference>
<dbReference type="Gene3D" id="1.10.1200.10">
    <property type="entry name" value="ACP-like"/>
    <property type="match status" value="1"/>
</dbReference>
<evidence type="ECO:0000259" key="3">
    <source>
        <dbReference type="PROSITE" id="PS50075"/>
    </source>
</evidence>
<dbReference type="Pfam" id="PF00550">
    <property type="entry name" value="PP-binding"/>
    <property type="match status" value="1"/>
</dbReference>
<dbReference type="InterPro" id="IPR009081">
    <property type="entry name" value="PP-bd_ACP"/>
</dbReference>
<dbReference type="SMART" id="SM01294">
    <property type="entry name" value="PKS_PP_betabranch"/>
    <property type="match status" value="1"/>
</dbReference>
<name>A0ABV9B472_9ACTN</name>
<protein>
    <submittedName>
        <fullName evidence="4">Phosphopantetheine-binding protein</fullName>
    </submittedName>
</protein>
<comment type="caution">
    <text evidence="4">The sequence shown here is derived from an EMBL/GenBank/DDBJ whole genome shotgun (WGS) entry which is preliminary data.</text>
</comment>
<keyword evidence="2" id="KW-0597">Phosphoprotein</keyword>
<evidence type="ECO:0000256" key="2">
    <source>
        <dbReference type="ARBA" id="ARBA00022553"/>
    </source>
</evidence>
<dbReference type="PANTHER" id="PTHR44845">
    <property type="entry name" value="CARRIER DOMAIN-CONTAINING PROTEIN"/>
    <property type="match status" value="1"/>
</dbReference>
<reference evidence="5" key="1">
    <citation type="journal article" date="2019" name="Int. J. Syst. Evol. Microbiol.">
        <title>The Global Catalogue of Microorganisms (GCM) 10K type strain sequencing project: providing services to taxonomists for standard genome sequencing and annotation.</title>
        <authorList>
            <consortium name="The Broad Institute Genomics Platform"/>
            <consortium name="The Broad Institute Genome Sequencing Center for Infectious Disease"/>
            <person name="Wu L."/>
            <person name="Ma J."/>
        </authorList>
    </citation>
    <scope>NUCLEOTIDE SEQUENCE [LARGE SCALE GENOMIC DNA]</scope>
    <source>
        <strain evidence="5">CGMCC 4.7177</strain>
    </source>
</reference>
<sequence>MPERVRKTPVQARLERLWSARLQLSPIGLQDDFFELGGDSLTAAELQSDIDREFGVEISASTLFLSPTITELAEAIEAAVTTGPRIGAQPLEDVS</sequence>
<dbReference type="EMBL" id="JBHSFK010000047">
    <property type="protein sequence ID" value="MFC4506819.1"/>
    <property type="molecule type" value="Genomic_DNA"/>
</dbReference>
<dbReference type="Proteomes" id="UP001595839">
    <property type="component" value="Unassembled WGS sequence"/>
</dbReference>
<gene>
    <name evidence="4" type="ORF">ACFPIH_46495</name>
</gene>
<dbReference type="PANTHER" id="PTHR44845:SF6">
    <property type="entry name" value="BETA-ALANINE-ACTIVATING ENZYME"/>
    <property type="match status" value="1"/>
</dbReference>
<keyword evidence="1" id="KW-0596">Phosphopantetheine</keyword>
<proteinExistence type="predicted"/>
<dbReference type="InterPro" id="IPR036736">
    <property type="entry name" value="ACP-like_sf"/>
</dbReference>
<evidence type="ECO:0000256" key="1">
    <source>
        <dbReference type="ARBA" id="ARBA00022450"/>
    </source>
</evidence>
<feature type="domain" description="Carrier" evidence="3">
    <location>
        <begin position="5"/>
        <end position="80"/>
    </location>
</feature>
<dbReference type="SMART" id="SM00823">
    <property type="entry name" value="PKS_PP"/>
    <property type="match status" value="1"/>
</dbReference>